<comment type="subunit">
    <text evidence="2">Heterodimer of SbcC and SbcD.</text>
</comment>
<name>A0A8J3Q7A8_9ACTN</name>
<dbReference type="SUPFAM" id="SSF52540">
    <property type="entry name" value="P-loop containing nucleoside triphosphate hydrolases"/>
    <property type="match status" value="1"/>
</dbReference>
<evidence type="ECO:0000259" key="5">
    <source>
        <dbReference type="Pfam" id="PF13476"/>
    </source>
</evidence>
<dbReference type="PANTHER" id="PTHR32114:SF2">
    <property type="entry name" value="ABC TRANSPORTER ABCH.3"/>
    <property type="match status" value="1"/>
</dbReference>
<dbReference type="InterPro" id="IPR038729">
    <property type="entry name" value="Rad50/SbcC_AAA"/>
</dbReference>
<feature type="coiled-coil region" evidence="4">
    <location>
        <begin position="423"/>
        <end position="457"/>
    </location>
</feature>
<dbReference type="Gene3D" id="3.40.50.300">
    <property type="entry name" value="P-loop containing nucleotide triphosphate hydrolases"/>
    <property type="match status" value="2"/>
</dbReference>
<dbReference type="EMBL" id="BONY01000014">
    <property type="protein sequence ID" value="GIH04697.1"/>
    <property type="molecule type" value="Genomic_DNA"/>
</dbReference>
<comment type="caution">
    <text evidence="6">The sequence shown here is derived from an EMBL/GenBank/DDBJ whole genome shotgun (WGS) entry which is preliminary data.</text>
</comment>
<comment type="similarity">
    <text evidence="1">Belongs to the SMC family. SbcC subfamily.</text>
</comment>
<dbReference type="GO" id="GO:0016887">
    <property type="term" value="F:ATP hydrolysis activity"/>
    <property type="evidence" value="ECO:0007669"/>
    <property type="project" value="InterPro"/>
</dbReference>
<feature type="coiled-coil region" evidence="4">
    <location>
        <begin position="495"/>
        <end position="529"/>
    </location>
</feature>
<dbReference type="PANTHER" id="PTHR32114">
    <property type="entry name" value="ABC TRANSPORTER ABCH.3"/>
    <property type="match status" value="1"/>
</dbReference>
<evidence type="ECO:0000256" key="1">
    <source>
        <dbReference type="ARBA" id="ARBA00006930"/>
    </source>
</evidence>
<keyword evidence="7" id="KW-1185">Reference proteome</keyword>
<keyword evidence="4" id="KW-0175">Coiled coil</keyword>
<evidence type="ECO:0000256" key="2">
    <source>
        <dbReference type="ARBA" id="ARBA00011322"/>
    </source>
</evidence>
<gene>
    <name evidence="6" type="ORF">Rhe02_27640</name>
</gene>
<feature type="domain" description="Rad50/SbcC-type AAA" evidence="5">
    <location>
        <begin position="2"/>
        <end position="187"/>
    </location>
</feature>
<proteinExistence type="inferred from homology"/>
<evidence type="ECO:0000313" key="6">
    <source>
        <dbReference type="EMBL" id="GIH04697.1"/>
    </source>
</evidence>
<dbReference type="Pfam" id="PF13476">
    <property type="entry name" value="AAA_23"/>
    <property type="match status" value="1"/>
</dbReference>
<feature type="coiled-coil region" evidence="4">
    <location>
        <begin position="628"/>
        <end position="655"/>
    </location>
</feature>
<accession>A0A8J3Q7A8</accession>
<evidence type="ECO:0000313" key="7">
    <source>
        <dbReference type="Proteomes" id="UP000612899"/>
    </source>
</evidence>
<sequence length="821" mass="87593">MRLDMRGFAAFRQPAVVDFTDTDFFALIGPTGSGKSTILDAMCFALYGTAPRWGARSVAHALAPSATEAAVRLIFEAGGSRYAVTRVVRRDGKGRASTRAAALQALSPGFDPSTLDGSELLNELGEALAGSPAELDTAIVDVVGLPYDQFIKCVVLPQGEFAAFLHAKPAERQEILVRLLGLDVYEKVRDRATGLVTEAAAQLAATEPVLAELTAAASEEALEAAEEDLHLMTRITDLVEKALPVLAKAQESRTVAANAVAEVEKRLSLLALVRPPRDAASLAASANEATARIADAAVAVGAAEEHEEKLRHQLDSGPDPAAIAAVLNLHEERGKVATRLTALDKDLAQAQKAHTAADKQLKAAHKASAAASEAVTSAQQALLTAQTADRAAWLRRDLVAGHACPVCEQTVAKVPAQPEKPAMVAAKHVVAQAEDEAEKARKQLERADLAARESDRKVTTAQASHDQLAARLSEVDAMLAGTESQEILRGQLKAVETHKRELAAASGELRAAREAHRKASLEAQQAQERLRRGWRDFDAARDTVAVLGPPSADRDDLGRAWASMSGWAAEQVTTGEKQRARLRKEHDTASGEVTRAMASLDELFTDSGLAKPRPGEHQRAAAVAVERASAVRERIIQMQAQAESLRSQRAAVEADRQIASTLAQHLRANNFEAWLLQEALEALVSGASGILRELSNGQYDLIHDDREFFVVDHHDAGLRRAVRTLSGGETFQASLALALALADQLGGMSSNASLESIMLDEGFGTLDASTLDTVAATLENLAATGNRMVGVVTHVPSLAERIPVRFEITKDARSARVERIG</sequence>
<organism evidence="6 7">
    <name type="scientific">Rhizocola hellebori</name>
    <dbReference type="NCBI Taxonomy" id="1392758"/>
    <lineage>
        <taxon>Bacteria</taxon>
        <taxon>Bacillati</taxon>
        <taxon>Actinomycetota</taxon>
        <taxon>Actinomycetes</taxon>
        <taxon>Micromonosporales</taxon>
        <taxon>Micromonosporaceae</taxon>
        <taxon>Rhizocola</taxon>
    </lineage>
</organism>
<dbReference type="Proteomes" id="UP000612899">
    <property type="component" value="Unassembled WGS sequence"/>
</dbReference>
<dbReference type="GO" id="GO:0006302">
    <property type="term" value="P:double-strand break repair"/>
    <property type="evidence" value="ECO:0007669"/>
    <property type="project" value="InterPro"/>
</dbReference>
<evidence type="ECO:0000256" key="3">
    <source>
        <dbReference type="ARBA" id="ARBA00013368"/>
    </source>
</evidence>
<dbReference type="AlphaFoldDB" id="A0A8J3Q7A8"/>
<evidence type="ECO:0000256" key="4">
    <source>
        <dbReference type="SAM" id="Coils"/>
    </source>
</evidence>
<reference evidence="6" key="1">
    <citation type="submission" date="2021-01" db="EMBL/GenBank/DDBJ databases">
        <title>Whole genome shotgun sequence of Rhizocola hellebori NBRC 109834.</title>
        <authorList>
            <person name="Komaki H."/>
            <person name="Tamura T."/>
        </authorList>
    </citation>
    <scope>NUCLEOTIDE SEQUENCE</scope>
    <source>
        <strain evidence="6">NBRC 109834</strain>
    </source>
</reference>
<dbReference type="InterPro" id="IPR027417">
    <property type="entry name" value="P-loop_NTPase"/>
</dbReference>
<dbReference type="Pfam" id="PF13558">
    <property type="entry name" value="SbcC_Walker_B"/>
    <property type="match status" value="1"/>
</dbReference>
<protein>
    <recommendedName>
        <fullName evidence="3">Nuclease SbcCD subunit C</fullName>
    </recommendedName>
</protein>